<dbReference type="Gene3D" id="3.40.190.10">
    <property type="entry name" value="Periplasmic binding protein-like II"/>
    <property type="match status" value="1"/>
</dbReference>
<dbReference type="SUPFAM" id="SSF53850">
    <property type="entry name" value="Periplasmic binding protein-like II"/>
    <property type="match status" value="1"/>
</dbReference>
<dbReference type="AlphaFoldDB" id="A0A356LM88"/>
<evidence type="ECO:0008006" key="5">
    <source>
        <dbReference type="Google" id="ProtNLM"/>
    </source>
</evidence>
<dbReference type="CDD" id="cd07012">
    <property type="entry name" value="PBP2_Bug_TTT"/>
    <property type="match status" value="1"/>
</dbReference>
<protein>
    <recommendedName>
        <fullName evidence="5">Tripartite tricarboxylate transporter substrate binding protein</fullName>
    </recommendedName>
</protein>
<accession>A0A356LM88</accession>
<sequence length="320" mass="34261">MTNFFKHMAFAITMGLGCTTAFAAYPDKPVNIVVPFGAGSATDTLARAMAQALSEKWGQSVTVDNKPGAGGAIGASYVARSNPDGYTLLMGTNGPMAANPSLYKSLTYDPVKDFSPVALMGRLPMVLIANKDTQPKDVHELIAFARQNPGQLNFGASNTTARVWVELLKQMADVDVATVLYSNVGSMMTDLISGRITYAFENVGPSAPQISASAVKALAVTTAERAAFSPDTPTIAEYGLDKHQLVVWFAMFAPGETPQNIIDTINKTANEVLKSEKIKQISAQIGMAPVGGTDKDLQDYQHNEIKKWHELVKLTGVTIN</sequence>
<organism evidence="3 4">
    <name type="scientific">Advenella kashmirensis</name>
    <dbReference type="NCBI Taxonomy" id="310575"/>
    <lineage>
        <taxon>Bacteria</taxon>
        <taxon>Pseudomonadati</taxon>
        <taxon>Pseudomonadota</taxon>
        <taxon>Betaproteobacteria</taxon>
        <taxon>Burkholderiales</taxon>
        <taxon>Alcaligenaceae</taxon>
    </lineage>
</organism>
<dbReference type="Gene3D" id="3.40.190.150">
    <property type="entry name" value="Bordetella uptake gene, domain 1"/>
    <property type="match status" value="1"/>
</dbReference>
<dbReference type="InterPro" id="IPR042100">
    <property type="entry name" value="Bug_dom1"/>
</dbReference>
<feature type="chain" id="PRO_5016726359" description="Tripartite tricarboxylate transporter substrate binding protein" evidence="2">
    <location>
        <begin position="24"/>
        <end position="320"/>
    </location>
</feature>
<dbReference type="PANTHER" id="PTHR42928">
    <property type="entry name" value="TRICARBOXYLATE-BINDING PROTEIN"/>
    <property type="match status" value="1"/>
</dbReference>
<evidence type="ECO:0000313" key="4">
    <source>
        <dbReference type="Proteomes" id="UP000264036"/>
    </source>
</evidence>
<dbReference type="Proteomes" id="UP000264036">
    <property type="component" value="Unassembled WGS sequence"/>
</dbReference>
<evidence type="ECO:0000256" key="1">
    <source>
        <dbReference type="ARBA" id="ARBA00006987"/>
    </source>
</evidence>
<evidence type="ECO:0000256" key="2">
    <source>
        <dbReference type="SAM" id="SignalP"/>
    </source>
</evidence>
<dbReference type="Pfam" id="PF03401">
    <property type="entry name" value="TctC"/>
    <property type="match status" value="1"/>
</dbReference>
<dbReference type="PANTHER" id="PTHR42928:SF5">
    <property type="entry name" value="BLR1237 PROTEIN"/>
    <property type="match status" value="1"/>
</dbReference>
<name>A0A356LM88_9BURK</name>
<dbReference type="PROSITE" id="PS51257">
    <property type="entry name" value="PROKAR_LIPOPROTEIN"/>
    <property type="match status" value="1"/>
</dbReference>
<dbReference type="EMBL" id="DOEK01000047">
    <property type="protein sequence ID" value="HBP32012.1"/>
    <property type="molecule type" value="Genomic_DNA"/>
</dbReference>
<dbReference type="InterPro" id="IPR005064">
    <property type="entry name" value="BUG"/>
</dbReference>
<evidence type="ECO:0000313" key="3">
    <source>
        <dbReference type="EMBL" id="HBP32012.1"/>
    </source>
</evidence>
<keyword evidence="2" id="KW-0732">Signal</keyword>
<comment type="caution">
    <text evidence="3">The sequence shown here is derived from an EMBL/GenBank/DDBJ whole genome shotgun (WGS) entry which is preliminary data.</text>
</comment>
<dbReference type="PIRSF" id="PIRSF017082">
    <property type="entry name" value="YflP"/>
    <property type="match status" value="1"/>
</dbReference>
<comment type="similarity">
    <text evidence="1">Belongs to the UPF0065 (bug) family.</text>
</comment>
<feature type="signal peptide" evidence="2">
    <location>
        <begin position="1"/>
        <end position="23"/>
    </location>
</feature>
<reference evidence="3 4" key="1">
    <citation type="journal article" date="2018" name="Nat. Biotechnol.">
        <title>A standardized bacterial taxonomy based on genome phylogeny substantially revises the tree of life.</title>
        <authorList>
            <person name="Parks D.H."/>
            <person name="Chuvochina M."/>
            <person name="Waite D.W."/>
            <person name="Rinke C."/>
            <person name="Skarshewski A."/>
            <person name="Chaumeil P.A."/>
            <person name="Hugenholtz P."/>
        </authorList>
    </citation>
    <scope>NUCLEOTIDE SEQUENCE [LARGE SCALE GENOMIC DNA]</scope>
    <source>
        <strain evidence="3">UBA10707</strain>
    </source>
</reference>
<proteinExistence type="inferred from homology"/>
<gene>
    <name evidence="3" type="ORF">DD666_21705</name>
</gene>